<accession>S2K1H6</accession>
<keyword evidence="2" id="KW-1185">Reference proteome</keyword>
<dbReference type="AlphaFoldDB" id="S2K1H6"/>
<evidence type="ECO:0000313" key="2">
    <source>
        <dbReference type="Proteomes" id="UP000014254"/>
    </source>
</evidence>
<dbReference type="VEuPathDB" id="FungiDB:HMPREF1544_04141"/>
<reference evidence="2" key="1">
    <citation type="submission" date="2013-05" db="EMBL/GenBank/DDBJ databases">
        <title>The Genome sequence of Mucor circinelloides f. circinelloides 1006PhL.</title>
        <authorList>
            <consortium name="The Broad Institute Genomics Platform"/>
            <person name="Cuomo C."/>
            <person name="Earl A."/>
            <person name="Findley K."/>
            <person name="Lee S.C."/>
            <person name="Walker B."/>
            <person name="Young S."/>
            <person name="Zeng Q."/>
            <person name="Gargeya S."/>
            <person name="Fitzgerald M."/>
            <person name="Haas B."/>
            <person name="Abouelleil A."/>
            <person name="Allen A.W."/>
            <person name="Alvarado L."/>
            <person name="Arachchi H.M."/>
            <person name="Berlin A.M."/>
            <person name="Chapman S.B."/>
            <person name="Gainer-Dewar J."/>
            <person name="Goldberg J."/>
            <person name="Griggs A."/>
            <person name="Gujja S."/>
            <person name="Hansen M."/>
            <person name="Howarth C."/>
            <person name="Imamovic A."/>
            <person name="Ireland A."/>
            <person name="Larimer J."/>
            <person name="McCowan C."/>
            <person name="Murphy C."/>
            <person name="Pearson M."/>
            <person name="Poon T.W."/>
            <person name="Priest M."/>
            <person name="Roberts A."/>
            <person name="Saif S."/>
            <person name="Shea T."/>
            <person name="Sisk P."/>
            <person name="Sykes S."/>
            <person name="Wortman J."/>
            <person name="Nusbaum C."/>
            <person name="Birren B."/>
        </authorList>
    </citation>
    <scope>NUCLEOTIDE SEQUENCE [LARGE SCALE GENOMIC DNA]</scope>
    <source>
        <strain evidence="2">1006PhL</strain>
    </source>
</reference>
<dbReference type="OrthoDB" id="10271755at2759"/>
<dbReference type="EMBL" id="KE123941">
    <property type="protein sequence ID" value="EPB89018.1"/>
    <property type="molecule type" value="Genomic_DNA"/>
</dbReference>
<evidence type="ECO:0000313" key="1">
    <source>
        <dbReference type="EMBL" id="EPB89018.1"/>
    </source>
</evidence>
<dbReference type="InParanoid" id="S2K1H6"/>
<protein>
    <submittedName>
        <fullName evidence="1">Uncharacterized protein</fullName>
    </submittedName>
</protein>
<proteinExistence type="predicted"/>
<sequence>MSVPAALSFECSWPNGACIDNNQVDSWELKASRRVLKNLRTLLAGQPMLDLLKDQMEEADTYYKDIIEKSNGKSKESRIDLKVKEFKCLVFIDTVVPTHPEHYALLENQEGLAETIGEHPARVFVHPCTNASEFVKVYGDPLFQNLPAMGALKDGNNFVCILQDL</sequence>
<dbReference type="Proteomes" id="UP000014254">
    <property type="component" value="Unassembled WGS sequence"/>
</dbReference>
<organism evidence="1 2">
    <name type="scientific">Mucor circinelloides f. circinelloides (strain 1006PhL)</name>
    <name type="common">Mucormycosis agent</name>
    <name type="synonym">Calyptromyces circinelloides</name>
    <dbReference type="NCBI Taxonomy" id="1220926"/>
    <lineage>
        <taxon>Eukaryota</taxon>
        <taxon>Fungi</taxon>
        <taxon>Fungi incertae sedis</taxon>
        <taxon>Mucoromycota</taxon>
        <taxon>Mucoromycotina</taxon>
        <taxon>Mucoromycetes</taxon>
        <taxon>Mucorales</taxon>
        <taxon>Mucorineae</taxon>
        <taxon>Mucoraceae</taxon>
        <taxon>Mucor</taxon>
    </lineage>
</organism>
<gene>
    <name evidence="1" type="ORF">HMPREF1544_04141</name>
</gene>
<name>S2K1H6_MUCC1</name>